<comment type="caution">
    <text evidence="4">The sequence shown here is derived from an EMBL/GenBank/DDBJ whole genome shotgun (WGS) entry which is preliminary data.</text>
</comment>
<proteinExistence type="predicted"/>
<evidence type="ECO:0000313" key="4">
    <source>
        <dbReference type="EMBL" id="KAK7114820.1"/>
    </source>
</evidence>
<feature type="transmembrane region" description="Helical" evidence="2">
    <location>
        <begin position="81"/>
        <end position="99"/>
    </location>
</feature>
<dbReference type="GO" id="GO:0016020">
    <property type="term" value="C:membrane"/>
    <property type="evidence" value="ECO:0007669"/>
    <property type="project" value="InterPro"/>
</dbReference>
<dbReference type="GO" id="GO:0005516">
    <property type="term" value="F:calmodulin binding"/>
    <property type="evidence" value="ECO:0007669"/>
    <property type="project" value="InterPro"/>
</dbReference>
<dbReference type="PANTHER" id="PTHR10153">
    <property type="entry name" value="SMALL CONDUCTANCE CALCIUM-ACTIVATED POTASSIUM CHANNEL"/>
    <property type="match status" value="1"/>
</dbReference>
<feature type="compositionally biased region" description="Basic and acidic residues" evidence="1">
    <location>
        <begin position="13"/>
        <end position="25"/>
    </location>
</feature>
<evidence type="ECO:0000313" key="5">
    <source>
        <dbReference type="Proteomes" id="UP001374579"/>
    </source>
</evidence>
<dbReference type="InterPro" id="IPR015449">
    <property type="entry name" value="K_chnl_Ca-activ_SK"/>
</dbReference>
<dbReference type="GO" id="GO:0016286">
    <property type="term" value="F:small conductance calcium-activated potassium channel activity"/>
    <property type="evidence" value="ECO:0007669"/>
    <property type="project" value="InterPro"/>
</dbReference>
<evidence type="ECO:0000259" key="3">
    <source>
        <dbReference type="Pfam" id="PF07885"/>
    </source>
</evidence>
<dbReference type="Pfam" id="PF03530">
    <property type="entry name" value="SK_channel"/>
    <property type="match status" value="1"/>
</dbReference>
<evidence type="ECO:0000256" key="2">
    <source>
        <dbReference type="SAM" id="Phobius"/>
    </source>
</evidence>
<dbReference type="Gene3D" id="1.10.287.70">
    <property type="match status" value="2"/>
</dbReference>
<evidence type="ECO:0000256" key="1">
    <source>
        <dbReference type="SAM" id="MobiDB-lite"/>
    </source>
</evidence>
<dbReference type="SUPFAM" id="SSF81327">
    <property type="entry name" value="Small-conductance potassium channel"/>
    <property type="match status" value="1"/>
</dbReference>
<dbReference type="AlphaFoldDB" id="A0AAN9C5M1"/>
<sequence length="468" mass="52379">MSALYNGSAQSVDLKKQQQKDRNDETPTQENLTQPLVPEGKKVRQYMTLDNGNNGTVIKPRDRTLGARLQLRKQLIKRRRWLVNVEFVMAMTGILLMMIENELFYADRSEKDTAGSFVIKLAITVSTAVLLLAICLYYRAGIELRMFDGRVDDPFAVTPLSTWLSLVAELAICAVHPFPGNVQAEFLAVSGGLSYGSVDGILSVLMMLRLYLVGKFIVVHSQLLNDPNTQSVTAVSHVKVNIYFVFKAALNKHPGEVITAIILTMYAVSVWSMRTCELYYTSMPENTSVSEAMWLSAITFLTVGYGDLTPNTHCGRFIAVSTAMMGLCSTALLVAVIARKLEQTHRERYVHNFLLRMHLRNRFKAAASDVVKYTVKLCWLRKRGGIPVSALDRTVLQWRLTSAIRTMRSSRAAQAEVEEASVGLTEVCQLISTLDKRQQAAQEAQQEMVQKIDALHSQMTQFLAQARS</sequence>
<keyword evidence="5" id="KW-1185">Reference proteome</keyword>
<dbReference type="InterPro" id="IPR013099">
    <property type="entry name" value="K_chnl_dom"/>
</dbReference>
<feature type="transmembrane region" description="Helical" evidence="2">
    <location>
        <begin position="317"/>
        <end position="338"/>
    </location>
</feature>
<dbReference type="EMBL" id="JBAMIC010000001">
    <property type="protein sequence ID" value="KAK7114820.1"/>
    <property type="molecule type" value="Genomic_DNA"/>
</dbReference>
<gene>
    <name evidence="4" type="ORF">V1264_000811</name>
</gene>
<organism evidence="4 5">
    <name type="scientific">Littorina saxatilis</name>
    <dbReference type="NCBI Taxonomy" id="31220"/>
    <lineage>
        <taxon>Eukaryota</taxon>
        <taxon>Metazoa</taxon>
        <taxon>Spiralia</taxon>
        <taxon>Lophotrochozoa</taxon>
        <taxon>Mollusca</taxon>
        <taxon>Gastropoda</taxon>
        <taxon>Caenogastropoda</taxon>
        <taxon>Littorinimorpha</taxon>
        <taxon>Littorinoidea</taxon>
        <taxon>Littorinidae</taxon>
        <taxon>Littorina</taxon>
    </lineage>
</organism>
<feature type="transmembrane region" description="Helical" evidence="2">
    <location>
        <begin position="119"/>
        <end position="139"/>
    </location>
</feature>
<feature type="region of interest" description="Disordered" evidence="1">
    <location>
        <begin position="1"/>
        <end position="36"/>
    </location>
</feature>
<dbReference type="InterPro" id="IPR036122">
    <property type="entry name" value="CaM-bd_dom_sf"/>
</dbReference>
<dbReference type="Pfam" id="PF07885">
    <property type="entry name" value="Ion_trans_2"/>
    <property type="match status" value="1"/>
</dbReference>
<dbReference type="Proteomes" id="UP001374579">
    <property type="component" value="Unassembled WGS sequence"/>
</dbReference>
<keyword evidence="2" id="KW-0812">Transmembrane</keyword>
<protein>
    <recommendedName>
        <fullName evidence="3">Potassium channel domain-containing protein</fullName>
    </recommendedName>
</protein>
<name>A0AAN9C5M1_9CAEN</name>
<feature type="transmembrane region" description="Helical" evidence="2">
    <location>
        <begin position="192"/>
        <end position="212"/>
    </location>
</feature>
<accession>A0AAN9C5M1</accession>
<keyword evidence="2" id="KW-1133">Transmembrane helix</keyword>
<keyword evidence="2" id="KW-0472">Membrane</keyword>
<reference evidence="4 5" key="1">
    <citation type="submission" date="2024-02" db="EMBL/GenBank/DDBJ databases">
        <title>Chromosome-scale genome assembly of the rough periwinkle Littorina saxatilis.</title>
        <authorList>
            <person name="De Jode A."/>
            <person name="Faria R."/>
            <person name="Formenti G."/>
            <person name="Sims Y."/>
            <person name="Smith T.P."/>
            <person name="Tracey A."/>
            <person name="Wood J.M.D."/>
            <person name="Zagrodzka Z.B."/>
            <person name="Johannesson K."/>
            <person name="Butlin R.K."/>
            <person name="Leder E.H."/>
        </authorList>
    </citation>
    <scope>NUCLEOTIDE SEQUENCE [LARGE SCALE GENOMIC DNA]</scope>
    <source>
        <strain evidence="4">Snail1</strain>
        <tissue evidence="4">Muscle</tissue>
    </source>
</reference>
<feature type="domain" description="Potassium channel" evidence="3">
    <location>
        <begin position="262"/>
        <end position="342"/>
    </location>
</feature>
<feature type="compositionally biased region" description="Polar residues" evidence="1">
    <location>
        <begin position="1"/>
        <end position="11"/>
    </location>
</feature>
<feature type="transmembrane region" description="Helical" evidence="2">
    <location>
        <begin position="257"/>
        <end position="274"/>
    </location>
</feature>
<dbReference type="SUPFAM" id="SSF81324">
    <property type="entry name" value="Voltage-gated potassium channels"/>
    <property type="match status" value="1"/>
</dbReference>